<keyword evidence="2" id="KW-1185">Reference proteome</keyword>
<comment type="caution">
    <text evidence="1">The sequence shown here is derived from an EMBL/GenBank/DDBJ whole genome shotgun (WGS) entry which is preliminary data.</text>
</comment>
<evidence type="ECO:0000313" key="1">
    <source>
        <dbReference type="EMBL" id="TKR73101.1"/>
    </source>
</evidence>
<dbReference type="Proteomes" id="UP000298663">
    <property type="component" value="Unassembled WGS sequence"/>
</dbReference>
<proteinExistence type="predicted"/>
<reference evidence="1 2" key="1">
    <citation type="journal article" date="2015" name="Genome Biol.">
        <title>Comparative genomics of Steinernema reveals deeply conserved gene regulatory networks.</title>
        <authorList>
            <person name="Dillman A.R."/>
            <person name="Macchietto M."/>
            <person name="Porter C.F."/>
            <person name="Rogers A."/>
            <person name="Williams B."/>
            <person name="Antoshechkin I."/>
            <person name="Lee M.M."/>
            <person name="Goodwin Z."/>
            <person name="Lu X."/>
            <person name="Lewis E.E."/>
            <person name="Goodrich-Blair H."/>
            <person name="Stock S.P."/>
            <person name="Adams B.J."/>
            <person name="Sternberg P.W."/>
            <person name="Mortazavi A."/>
        </authorList>
    </citation>
    <scope>NUCLEOTIDE SEQUENCE [LARGE SCALE GENOMIC DNA]</scope>
    <source>
        <strain evidence="1 2">ALL</strain>
    </source>
</reference>
<sequence>MQPTSHKQTAIEIFKRFYCVWEIVVCLCLLSHGADVVAARKQADEYFTKRLYSRVDRFAAVSVTLRERGICISIFCCDKGETTQTSCCDKGERARRENGRKRGEDGTVCERENFVEGREKYLAEES</sequence>
<organism evidence="1 2">
    <name type="scientific">Steinernema carpocapsae</name>
    <name type="common">Entomopathogenic nematode</name>
    <dbReference type="NCBI Taxonomy" id="34508"/>
    <lineage>
        <taxon>Eukaryota</taxon>
        <taxon>Metazoa</taxon>
        <taxon>Ecdysozoa</taxon>
        <taxon>Nematoda</taxon>
        <taxon>Chromadorea</taxon>
        <taxon>Rhabditida</taxon>
        <taxon>Tylenchina</taxon>
        <taxon>Panagrolaimomorpha</taxon>
        <taxon>Strongyloidoidea</taxon>
        <taxon>Steinernematidae</taxon>
        <taxon>Steinernema</taxon>
    </lineage>
</organism>
<gene>
    <name evidence="1" type="ORF">L596_020452</name>
</gene>
<dbReference type="AlphaFoldDB" id="A0A4U5MTK9"/>
<dbReference type="EMBL" id="AZBU02000006">
    <property type="protein sequence ID" value="TKR73101.1"/>
    <property type="molecule type" value="Genomic_DNA"/>
</dbReference>
<reference evidence="1 2" key="2">
    <citation type="journal article" date="2019" name="G3 (Bethesda)">
        <title>Hybrid Assembly of the Genome of the Entomopathogenic Nematode Steinernema carpocapsae Identifies the X-Chromosome.</title>
        <authorList>
            <person name="Serra L."/>
            <person name="Macchietto M."/>
            <person name="Macias-Munoz A."/>
            <person name="McGill C.J."/>
            <person name="Rodriguez I.M."/>
            <person name="Rodriguez B."/>
            <person name="Murad R."/>
            <person name="Mortazavi A."/>
        </authorList>
    </citation>
    <scope>NUCLEOTIDE SEQUENCE [LARGE SCALE GENOMIC DNA]</scope>
    <source>
        <strain evidence="1 2">ALL</strain>
    </source>
</reference>
<accession>A0A4U5MTK9</accession>
<evidence type="ECO:0000313" key="2">
    <source>
        <dbReference type="Proteomes" id="UP000298663"/>
    </source>
</evidence>
<name>A0A4U5MTK9_STECR</name>
<protein>
    <submittedName>
        <fullName evidence="1">Uncharacterized protein</fullName>
    </submittedName>
</protein>